<gene>
    <name evidence="2" type="ORF">CWO92_04580</name>
</gene>
<evidence type="ECO:0000259" key="1">
    <source>
        <dbReference type="SMART" id="SM00871"/>
    </source>
</evidence>
<comment type="caution">
    <text evidence="2">The sequence shown here is derived from an EMBL/GenBank/DDBJ whole genome shotgun (WGS) entry which is preliminary data.</text>
</comment>
<evidence type="ECO:0000313" key="3">
    <source>
        <dbReference type="Proteomes" id="UP000233440"/>
    </source>
</evidence>
<dbReference type="SMART" id="SM00871">
    <property type="entry name" value="AraC_E_bind"/>
    <property type="match status" value="1"/>
</dbReference>
<feature type="domain" description="AraC effector-binding" evidence="1">
    <location>
        <begin position="1"/>
        <end position="148"/>
    </location>
</feature>
<dbReference type="Gene3D" id="3.20.80.10">
    <property type="entry name" value="Regulatory factor, effector binding domain"/>
    <property type="match status" value="1"/>
</dbReference>
<dbReference type="Pfam" id="PF06445">
    <property type="entry name" value="GyrI-like"/>
    <property type="match status" value="1"/>
</dbReference>
<proteinExistence type="predicted"/>
<dbReference type="AlphaFoldDB" id="A0A2N3LP42"/>
<organism evidence="2 3">
    <name type="scientific">Heyndrickxia camelliae</name>
    <dbReference type="NCBI Taxonomy" id="1707093"/>
    <lineage>
        <taxon>Bacteria</taxon>
        <taxon>Bacillati</taxon>
        <taxon>Bacillota</taxon>
        <taxon>Bacilli</taxon>
        <taxon>Bacillales</taxon>
        <taxon>Bacillaceae</taxon>
        <taxon>Heyndrickxia</taxon>
    </lineage>
</organism>
<dbReference type="EMBL" id="PIQO01000002">
    <property type="protein sequence ID" value="PKR86376.1"/>
    <property type="molecule type" value="Genomic_DNA"/>
</dbReference>
<accession>A0A2N3LP42</accession>
<reference evidence="2 3" key="1">
    <citation type="submission" date="2017-11" db="EMBL/GenBank/DDBJ databases">
        <title>Bacillus camelliae sp. nov., isolated from pu'er tea.</title>
        <authorList>
            <person name="Niu L."/>
        </authorList>
    </citation>
    <scope>NUCLEOTIDE SEQUENCE [LARGE SCALE GENOMIC DNA]</scope>
    <source>
        <strain evidence="2 3">7578-1</strain>
    </source>
</reference>
<protein>
    <submittedName>
        <fullName evidence="2">DNA gyrase inhibitor</fullName>
    </submittedName>
</protein>
<dbReference type="InterPro" id="IPR050908">
    <property type="entry name" value="SmbC-like"/>
</dbReference>
<dbReference type="InterPro" id="IPR011256">
    <property type="entry name" value="Reg_factor_effector_dom_sf"/>
</dbReference>
<dbReference type="SUPFAM" id="SSF55136">
    <property type="entry name" value="Probable bacterial effector-binding domain"/>
    <property type="match status" value="1"/>
</dbReference>
<dbReference type="PANTHER" id="PTHR40055">
    <property type="entry name" value="TRANSCRIPTIONAL REGULATOR YGIV-RELATED"/>
    <property type="match status" value="1"/>
</dbReference>
<dbReference type="InterPro" id="IPR029442">
    <property type="entry name" value="GyrI-like"/>
</dbReference>
<keyword evidence="3" id="KW-1185">Reference proteome</keyword>
<dbReference type="PANTHER" id="PTHR40055:SF1">
    <property type="entry name" value="TRANSCRIPTIONAL REGULATOR YGIV-RELATED"/>
    <property type="match status" value="1"/>
</dbReference>
<sequence>MKYRVETIPSYRIAYMRRVGPYGSANIEVMEKLKRWAEERNLLKTATLFAIPQDNPETTLPENCRFDACIVITKDYLVDDSIYEGELSSGEYLIYQVKHTAKDIQKAYEDIFPSLQSMGYKMDNKPILERYTDDMNNNLYCEICVPVKKYS</sequence>
<dbReference type="InterPro" id="IPR010499">
    <property type="entry name" value="AraC_E-bd"/>
</dbReference>
<evidence type="ECO:0000313" key="2">
    <source>
        <dbReference type="EMBL" id="PKR86376.1"/>
    </source>
</evidence>
<dbReference type="RefSeq" id="WP_101353014.1">
    <property type="nucleotide sequence ID" value="NZ_PIQO01000002.1"/>
</dbReference>
<dbReference type="Proteomes" id="UP000233440">
    <property type="component" value="Unassembled WGS sequence"/>
</dbReference>
<name>A0A2N3LP42_9BACI</name>
<dbReference type="OrthoDB" id="5337216at2"/>